<evidence type="ECO:0000256" key="10">
    <source>
        <dbReference type="ARBA" id="ARBA00023251"/>
    </source>
</evidence>
<keyword evidence="9 14" id="KW-0472">Membrane</keyword>
<feature type="transmembrane region" description="Helical" evidence="14">
    <location>
        <begin position="152"/>
        <end position="177"/>
    </location>
</feature>
<feature type="transmembrane region" description="Helical" evidence="14">
    <location>
        <begin position="248"/>
        <end position="264"/>
    </location>
</feature>
<dbReference type="GO" id="GO:0008360">
    <property type="term" value="P:regulation of cell shape"/>
    <property type="evidence" value="ECO:0007669"/>
    <property type="project" value="UniProtKB-KW"/>
</dbReference>
<protein>
    <recommendedName>
        <fullName evidence="4 14">Undecaprenyl-diphosphatase</fullName>
        <ecNumber evidence="3 14">3.6.1.27</ecNumber>
    </recommendedName>
    <alternativeName>
        <fullName evidence="12 14">Bacitracin resistance protein</fullName>
    </alternativeName>
    <alternativeName>
        <fullName evidence="11 14">Undecaprenyl pyrophosphate phosphatase</fullName>
    </alternativeName>
</protein>
<dbReference type="EMBL" id="MFMS01000002">
    <property type="protein sequence ID" value="OGG86068.1"/>
    <property type="molecule type" value="Genomic_DNA"/>
</dbReference>
<dbReference type="GO" id="GO:0046677">
    <property type="term" value="P:response to antibiotic"/>
    <property type="evidence" value="ECO:0007669"/>
    <property type="project" value="UniProtKB-UniRule"/>
</dbReference>
<keyword evidence="6 14" id="KW-0812">Transmembrane</keyword>
<evidence type="ECO:0000256" key="1">
    <source>
        <dbReference type="ARBA" id="ARBA00004651"/>
    </source>
</evidence>
<comment type="similarity">
    <text evidence="2 14">Belongs to the UppP family.</text>
</comment>
<keyword evidence="8 14" id="KW-1133">Transmembrane helix</keyword>
<comment type="subcellular location">
    <subcellularLocation>
        <location evidence="1 14">Cell membrane</location>
        <topology evidence="1 14">Multi-pass membrane protein</topology>
    </subcellularLocation>
</comment>
<evidence type="ECO:0000256" key="12">
    <source>
        <dbReference type="ARBA" id="ARBA00032932"/>
    </source>
</evidence>
<dbReference type="Pfam" id="PF02673">
    <property type="entry name" value="BacA"/>
    <property type="match status" value="1"/>
</dbReference>
<dbReference type="GO" id="GO:0071555">
    <property type="term" value="P:cell wall organization"/>
    <property type="evidence" value="ECO:0007669"/>
    <property type="project" value="UniProtKB-KW"/>
</dbReference>
<comment type="catalytic activity">
    <reaction evidence="13 14">
        <text>di-trans,octa-cis-undecaprenyl diphosphate + H2O = di-trans,octa-cis-undecaprenyl phosphate + phosphate + H(+)</text>
        <dbReference type="Rhea" id="RHEA:28094"/>
        <dbReference type="ChEBI" id="CHEBI:15377"/>
        <dbReference type="ChEBI" id="CHEBI:15378"/>
        <dbReference type="ChEBI" id="CHEBI:43474"/>
        <dbReference type="ChEBI" id="CHEBI:58405"/>
        <dbReference type="ChEBI" id="CHEBI:60392"/>
        <dbReference type="EC" id="3.6.1.27"/>
    </reaction>
</comment>
<keyword evidence="5 14" id="KW-1003">Cell membrane</keyword>
<evidence type="ECO:0000256" key="7">
    <source>
        <dbReference type="ARBA" id="ARBA00022801"/>
    </source>
</evidence>
<accession>A0A1F6FJM8</accession>
<sequence>MENFLLGTLQGLTEFLPVSSSGHLVLLHSIFGASPDDMAFDAVLQLATVLAVVIYFRRDIYTLANTLLRRLSRLPVNKKEIVLAYALMIGTVPAIVVGLLLESYMETIFRNPLLVAGVLVAGSVLFAFAEWHYKNFKREDRMTIGKGLKIGLFQCLALIPGMSRSGASIAGGMLLGLSRAEAARFSFLLAVPVIAGSGGKKLLELATATSPIDWTSLAIAGTTAFLAGLFAIHFMLSFVRRHSLWPFIWYRVALAGVVCLAVWMN</sequence>
<comment type="function">
    <text evidence="14">Catalyzes the dephosphorylation of undecaprenyl diphosphate (UPP). Confers resistance to bacitracin.</text>
</comment>
<keyword evidence="10 14" id="KW-0046">Antibiotic resistance</keyword>
<evidence type="ECO:0000256" key="6">
    <source>
        <dbReference type="ARBA" id="ARBA00022692"/>
    </source>
</evidence>
<evidence type="ECO:0000256" key="13">
    <source>
        <dbReference type="ARBA" id="ARBA00047594"/>
    </source>
</evidence>
<evidence type="ECO:0000313" key="16">
    <source>
        <dbReference type="Proteomes" id="UP000177395"/>
    </source>
</evidence>
<evidence type="ECO:0000256" key="14">
    <source>
        <dbReference type="HAMAP-Rule" id="MF_01006"/>
    </source>
</evidence>
<dbReference type="GO" id="GO:0009252">
    <property type="term" value="P:peptidoglycan biosynthetic process"/>
    <property type="evidence" value="ECO:0007669"/>
    <property type="project" value="UniProtKB-KW"/>
</dbReference>
<keyword evidence="7 14" id="KW-0378">Hydrolase</keyword>
<dbReference type="HAMAP" id="MF_01006">
    <property type="entry name" value="Undec_diphosphatase"/>
    <property type="match status" value="1"/>
</dbReference>
<feature type="transmembrane region" description="Helical" evidence="14">
    <location>
        <begin position="215"/>
        <end position="236"/>
    </location>
</feature>
<keyword evidence="14" id="KW-0573">Peptidoglycan synthesis</keyword>
<evidence type="ECO:0000256" key="5">
    <source>
        <dbReference type="ARBA" id="ARBA00022475"/>
    </source>
</evidence>
<dbReference type="Proteomes" id="UP000177395">
    <property type="component" value="Unassembled WGS sequence"/>
</dbReference>
<evidence type="ECO:0000256" key="11">
    <source>
        <dbReference type="ARBA" id="ARBA00032707"/>
    </source>
</evidence>
<feature type="transmembrane region" description="Helical" evidence="14">
    <location>
        <begin position="113"/>
        <end position="131"/>
    </location>
</feature>
<dbReference type="GO" id="GO:0050380">
    <property type="term" value="F:undecaprenyl-diphosphatase activity"/>
    <property type="evidence" value="ECO:0007669"/>
    <property type="project" value="UniProtKB-UniRule"/>
</dbReference>
<evidence type="ECO:0000256" key="2">
    <source>
        <dbReference type="ARBA" id="ARBA00010621"/>
    </source>
</evidence>
<evidence type="ECO:0000256" key="9">
    <source>
        <dbReference type="ARBA" id="ARBA00023136"/>
    </source>
</evidence>
<dbReference type="EC" id="3.6.1.27" evidence="3 14"/>
<dbReference type="PANTHER" id="PTHR30622:SF4">
    <property type="entry name" value="UNDECAPRENYL-DIPHOSPHATASE"/>
    <property type="match status" value="1"/>
</dbReference>
<evidence type="ECO:0000256" key="4">
    <source>
        <dbReference type="ARBA" id="ARBA00021581"/>
    </source>
</evidence>
<evidence type="ECO:0000256" key="3">
    <source>
        <dbReference type="ARBA" id="ARBA00012374"/>
    </source>
</evidence>
<dbReference type="PANTHER" id="PTHR30622">
    <property type="entry name" value="UNDECAPRENYL-DIPHOSPHATASE"/>
    <property type="match status" value="1"/>
</dbReference>
<dbReference type="NCBIfam" id="TIGR00753">
    <property type="entry name" value="undec_PP_bacA"/>
    <property type="match status" value="1"/>
</dbReference>
<proteinExistence type="inferred from homology"/>
<feature type="transmembrane region" description="Helical" evidence="14">
    <location>
        <begin position="42"/>
        <end position="60"/>
    </location>
</feature>
<dbReference type="STRING" id="1798531.A2392_01220"/>
<dbReference type="InterPro" id="IPR003824">
    <property type="entry name" value="UppP"/>
</dbReference>
<dbReference type="AlphaFoldDB" id="A0A1F6FJM8"/>
<comment type="caution">
    <text evidence="15">The sequence shown here is derived from an EMBL/GenBank/DDBJ whole genome shotgun (WGS) entry which is preliminary data.</text>
</comment>
<comment type="miscellaneous">
    <text evidence="14">Bacitracin is thought to be involved in the inhibition of peptidoglycan synthesis by sequestering undecaprenyl diphosphate, thereby reducing the pool of lipid carrier available.</text>
</comment>
<keyword evidence="14" id="KW-0961">Cell wall biogenesis/degradation</keyword>
<name>A0A1F6FJM8_9BACT</name>
<feature type="transmembrane region" description="Helical" evidence="14">
    <location>
        <begin position="81"/>
        <end position="101"/>
    </location>
</feature>
<gene>
    <name evidence="14" type="primary">uppP</name>
    <name evidence="15" type="ORF">A2392_01220</name>
</gene>
<evidence type="ECO:0000313" key="15">
    <source>
        <dbReference type="EMBL" id="OGG86068.1"/>
    </source>
</evidence>
<keyword evidence="14" id="KW-0133">Cell shape</keyword>
<organism evidence="15 16">
    <name type="scientific">Candidatus Kaiserbacteria bacterium RIFOXYB1_FULL_46_14</name>
    <dbReference type="NCBI Taxonomy" id="1798531"/>
    <lineage>
        <taxon>Bacteria</taxon>
        <taxon>Candidatus Kaiseribacteriota</taxon>
    </lineage>
</organism>
<reference evidence="15 16" key="1">
    <citation type="journal article" date="2016" name="Nat. Commun.">
        <title>Thousands of microbial genomes shed light on interconnected biogeochemical processes in an aquifer system.</title>
        <authorList>
            <person name="Anantharaman K."/>
            <person name="Brown C.T."/>
            <person name="Hug L.A."/>
            <person name="Sharon I."/>
            <person name="Castelle C.J."/>
            <person name="Probst A.J."/>
            <person name="Thomas B.C."/>
            <person name="Singh A."/>
            <person name="Wilkins M.J."/>
            <person name="Karaoz U."/>
            <person name="Brodie E.L."/>
            <person name="Williams K.H."/>
            <person name="Hubbard S.S."/>
            <person name="Banfield J.F."/>
        </authorList>
    </citation>
    <scope>NUCLEOTIDE SEQUENCE [LARGE SCALE GENOMIC DNA]</scope>
</reference>
<evidence type="ECO:0000256" key="8">
    <source>
        <dbReference type="ARBA" id="ARBA00022989"/>
    </source>
</evidence>
<dbReference type="GO" id="GO:0005886">
    <property type="term" value="C:plasma membrane"/>
    <property type="evidence" value="ECO:0007669"/>
    <property type="project" value="UniProtKB-SubCell"/>
</dbReference>